<evidence type="ECO:0000256" key="1">
    <source>
        <dbReference type="SAM" id="MobiDB-lite"/>
    </source>
</evidence>
<accession>A0AAV2H8E8</accession>
<dbReference type="EMBL" id="CAXITT010000052">
    <property type="protein sequence ID" value="CAL1529652.1"/>
    <property type="molecule type" value="Genomic_DNA"/>
</dbReference>
<dbReference type="AlphaFoldDB" id="A0AAV2H8E8"/>
<organism evidence="2 3">
    <name type="scientific">Lymnaea stagnalis</name>
    <name type="common">Great pond snail</name>
    <name type="synonym">Helix stagnalis</name>
    <dbReference type="NCBI Taxonomy" id="6523"/>
    <lineage>
        <taxon>Eukaryota</taxon>
        <taxon>Metazoa</taxon>
        <taxon>Spiralia</taxon>
        <taxon>Lophotrochozoa</taxon>
        <taxon>Mollusca</taxon>
        <taxon>Gastropoda</taxon>
        <taxon>Heterobranchia</taxon>
        <taxon>Euthyneura</taxon>
        <taxon>Panpulmonata</taxon>
        <taxon>Hygrophila</taxon>
        <taxon>Lymnaeoidea</taxon>
        <taxon>Lymnaeidae</taxon>
        <taxon>Lymnaea</taxon>
    </lineage>
</organism>
<evidence type="ECO:0000313" key="2">
    <source>
        <dbReference type="EMBL" id="CAL1529652.1"/>
    </source>
</evidence>
<dbReference type="Proteomes" id="UP001497497">
    <property type="component" value="Unassembled WGS sequence"/>
</dbReference>
<feature type="compositionally biased region" description="Low complexity" evidence="1">
    <location>
        <begin position="49"/>
        <end position="59"/>
    </location>
</feature>
<sequence length="142" mass="16062">MPRSFMIKKANKRYCRPWETDQDDVTPCKTEDDVYMATESEPQTPLHASPGSNGSSSHSDVTGRLTPPLERDLSPMTSDNTVSPPFLMTPAAMQFKHSQYLREFLGDFLSWLTLDHDIAAHAQTYSMMKSNAFPYLLQVTLD</sequence>
<proteinExistence type="predicted"/>
<feature type="region of interest" description="Disordered" evidence="1">
    <location>
        <begin position="19"/>
        <end position="83"/>
    </location>
</feature>
<evidence type="ECO:0000313" key="3">
    <source>
        <dbReference type="Proteomes" id="UP001497497"/>
    </source>
</evidence>
<reference evidence="2 3" key="1">
    <citation type="submission" date="2024-04" db="EMBL/GenBank/DDBJ databases">
        <authorList>
            <consortium name="Genoscope - CEA"/>
            <person name="William W."/>
        </authorList>
    </citation>
    <scope>NUCLEOTIDE SEQUENCE [LARGE SCALE GENOMIC DNA]</scope>
</reference>
<gene>
    <name evidence="2" type="ORF">GSLYS_00003807001</name>
</gene>
<comment type="caution">
    <text evidence="2">The sequence shown here is derived from an EMBL/GenBank/DDBJ whole genome shotgun (WGS) entry which is preliminary data.</text>
</comment>
<keyword evidence="3" id="KW-1185">Reference proteome</keyword>
<name>A0AAV2H8E8_LYMST</name>
<protein>
    <submittedName>
        <fullName evidence="2">Uncharacterized protein</fullName>
    </submittedName>
</protein>